<dbReference type="InterPro" id="IPR027417">
    <property type="entry name" value="P-loop_NTPase"/>
</dbReference>
<dbReference type="InterPro" id="IPR052511">
    <property type="entry name" value="ATP-dep_Helicase"/>
</dbReference>
<dbReference type="Pfam" id="PF00271">
    <property type="entry name" value="Helicase_C"/>
    <property type="match status" value="1"/>
</dbReference>
<feature type="domain" description="Helicase C-terminal" evidence="4">
    <location>
        <begin position="276"/>
        <end position="429"/>
    </location>
</feature>
<dbReference type="PANTHER" id="PTHR47962">
    <property type="entry name" value="ATP-DEPENDENT HELICASE LHR-RELATED-RELATED"/>
    <property type="match status" value="1"/>
</dbReference>
<dbReference type="Proteomes" id="UP000515220">
    <property type="component" value="Chromosome"/>
</dbReference>
<keyword evidence="5" id="KW-0347">Helicase</keyword>
<dbReference type="GO" id="GO:0005524">
    <property type="term" value="F:ATP binding"/>
    <property type="evidence" value="ECO:0007669"/>
    <property type="project" value="UniProtKB-KW"/>
</dbReference>
<dbReference type="Pfam" id="PF00270">
    <property type="entry name" value="DEAD"/>
    <property type="match status" value="1"/>
</dbReference>
<proteinExistence type="predicted"/>
<dbReference type="PROSITE" id="PS51194">
    <property type="entry name" value="HELICASE_CTER"/>
    <property type="match status" value="1"/>
</dbReference>
<dbReference type="AlphaFoldDB" id="A0A6S6PAR4"/>
<name>A0A6S6PAR4_ACEAC</name>
<evidence type="ECO:0000259" key="4">
    <source>
        <dbReference type="PROSITE" id="PS51194"/>
    </source>
</evidence>
<evidence type="ECO:0000313" key="6">
    <source>
        <dbReference type="Proteomes" id="UP000515220"/>
    </source>
</evidence>
<dbReference type="InterPro" id="IPR001650">
    <property type="entry name" value="Helicase_C-like"/>
</dbReference>
<evidence type="ECO:0000256" key="1">
    <source>
        <dbReference type="ARBA" id="ARBA00022741"/>
    </source>
</evidence>
<reference evidence="5 6" key="1">
    <citation type="submission" date="2020-07" db="EMBL/GenBank/DDBJ databases">
        <title>Complete Genome Sequence of an acetic acid bacterium, Acetobacter aceti JCM20276.</title>
        <authorList>
            <person name="Hirose Y."/>
            <person name="Mihara H."/>
        </authorList>
    </citation>
    <scope>NUCLEOTIDE SEQUENCE [LARGE SCALE GENOMIC DNA]</scope>
    <source>
        <strain evidence="5 6">JCM20276</strain>
    </source>
</reference>
<dbReference type="RefSeq" id="WP_099348465.1">
    <property type="nucleotide sequence ID" value="NZ_AP023326.1"/>
</dbReference>
<evidence type="ECO:0000259" key="3">
    <source>
        <dbReference type="PROSITE" id="PS51192"/>
    </source>
</evidence>
<keyword evidence="1" id="KW-0547">Nucleotide-binding</keyword>
<evidence type="ECO:0000256" key="2">
    <source>
        <dbReference type="ARBA" id="ARBA00022840"/>
    </source>
</evidence>
<dbReference type="PANTHER" id="PTHR47962:SF5">
    <property type="entry name" value="ATP-DEPENDENT HELICASE LHR-RELATED"/>
    <property type="match status" value="1"/>
</dbReference>
<dbReference type="SUPFAM" id="SSF52540">
    <property type="entry name" value="P-loop containing nucleoside triphosphate hydrolases"/>
    <property type="match status" value="1"/>
</dbReference>
<dbReference type="SMART" id="SM00487">
    <property type="entry name" value="DEXDc"/>
    <property type="match status" value="1"/>
</dbReference>
<feature type="domain" description="Helicase ATP-binding" evidence="3">
    <location>
        <begin position="49"/>
        <end position="231"/>
    </location>
</feature>
<organism evidence="5 6">
    <name type="scientific">Acetobacter aceti</name>
    <dbReference type="NCBI Taxonomy" id="435"/>
    <lineage>
        <taxon>Bacteria</taxon>
        <taxon>Pseudomonadati</taxon>
        <taxon>Pseudomonadota</taxon>
        <taxon>Alphaproteobacteria</taxon>
        <taxon>Acetobacterales</taxon>
        <taxon>Acetobacteraceae</taxon>
        <taxon>Acetobacter</taxon>
        <taxon>Acetobacter subgen. Acetobacter</taxon>
    </lineage>
</organism>
<keyword evidence="2" id="KW-0067">ATP-binding</keyword>
<dbReference type="EMBL" id="AP023326">
    <property type="protein sequence ID" value="BCI65847.1"/>
    <property type="molecule type" value="Genomic_DNA"/>
</dbReference>
<dbReference type="GO" id="GO:0004386">
    <property type="term" value="F:helicase activity"/>
    <property type="evidence" value="ECO:0007669"/>
    <property type="project" value="UniProtKB-KW"/>
</dbReference>
<dbReference type="SMART" id="SM00490">
    <property type="entry name" value="HELICc"/>
    <property type="match status" value="1"/>
</dbReference>
<dbReference type="GO" id="GO:0003677">
    <property type="term" value="F:DNA binding"/>
    <property type="evidence" value="ECO:0007669"/>
    <property type="project" value="TreeGrafter"/>
</dbReference>
<dbReference type="PROSITE" id="PS51192">
    <property type="entry name" value="HELICASE_ATP_BIND_1"/>
    <property type="match status" value="1"/>
</dbReference>
<protein>
    <submittedName>
        <fullName evidence="5">ATP-dependent helicase</fullName>
    </submittedName>
</protein>
<dbReference type="Gene3D" id="3.40.50.300">
    <property type="entry name" value="P-loop containing nucleotide triphosphate hydrolases"/>
    <property type="match status" value="2"/>
</dbReference>
<sequence length="772" mass="86107">MNDAPSDPFGQASDDGASASFDLLHEKVRRWIWRQGWTELRDIQERSIPVLLEGQRDLIIAAGTASGKTEAAFLPIVSRLATDERKPGAGFEAIYISPLRALINDQFGRMETLCEEVEIPVWKWHGDVASSVKERARKRPQGILLTTPESLEAILVRRGNEAKRLFAVLNYMVIDEMHAFMDAERGRQLQSLLNRIEIAAGHPVVRVGLSATLADMRTSAAFLRPLNPDGVEILESKMGSQPLKLQVRGYIQPRLKQRDENSDKGEATESTADIEIATHIFDTLRGHRSLIFAGSRRNVELYTARLRGLCETLGVPEEFFAHHGSLSREHREEAERRLKEDDRPGSIVATTTLELGIDVGHIDAVSQIGPGHTVSGMRQRLGRSGRRAGQSSVMRVYTTEMAIDERIHPIDAMRPRTVQTIAMLNLMLRRWNEPPQIGCLHLSTLVQQILALIAQHGGLTVKQGWNRLIESRVFPEIDQALYIDVLRRMKHPEVQLIEQAPDGTLLPAEEGERVINDRGFYAVFMTPDEFKVITDRGRNLGTLPVDSPVMPEQLIIFAGCRWRVMEIDDQRREILVTQAYGGAPPNFGGEGLPPADEVVAEMRRVYEGIAIPRFLDSIALECLTEARETFDHLGLRHAGLHRHEDELLLFPWVGNRAQLALVLALASHDVKANSEGIAVTIPAKDGGKLIAALKTLAERPAPDAEVLARLVPDMKRAKYDAYLGEELLARCYASEHIDAARVPIIAADLISRLPTEATTIFETKVPLRYVLG</sequence>
<gene>
    <name evidence="5" type="ORF">AAJCM20276_04710</name>
</gene>
<accession>A0A6S6PAR4</accession>
<dbReference type="InterPro" id="IPR014001">
    <property type="entry name" value="Helicase_ATP-bd"/>
</dbReference>
<keyword evidence="5" id="KW-0378">Hydrolase</keyword>
<evidence type="ECO:0000313" key="5">
    <source>
        <dbReference type="EMBL" id="BCI65847.1"/>
    </source>
</evidence>
<dbReference type="GO" id="GO:0016887">
    <property type="term" value="F:ATP hydrolysis activity"/>
    <property type="evidence" value="ECO:0007669"/>
    <property type="project" value="TreeGrafter"/>
</dbReference>
<dbReference type="InterPro" id="IPR011545">
    <property type="entry name" value="DEAD/DEAH_box_helicase_dom"/>
</dbReference>